<accession>A0A844KKT2</accession>
<evidence type="ECO:0000313" key="2">
    <source>
        <dbReference type="EMBL" id="MTR81117.1"/>
    </source>
</evidence>
<feature type="transmembrane region" description="Helical" evidence="1">
    <location>
        <begin position="84"/>
        <end position="104"/>
    </location>
</feature>
<dbReference type="EMBL" id="WNAL01000008">
    <property type="protein sequence ID" value="MTR81117.1"/>
    <property type="molecule type" value="Genomic_DNA"/>
</dbReference>
<evidence type="ECO:0008006" key="4">
    <source>
        <dbReference type="Google" id="ProtNLM"/>
    </source>
</evidence>
<keyword evidence="1" id="KW-1133">Transmembrane helix</keyword>
<reference evidence="2 3" key="1">
    <citation type="journal article" date="2019" name="Nat. Med.">
        <title>A library of human gut bacterial isolates paired with longitudinal multiomics data enables mechanistic microbiome research.</title>
        <authorList>
            <person name="Poyet M."/>
            <person name="Groussin M."/>
            <person name="Gibbons S.M."/>
            <person name="Avila-Pacheco J."/>
            <person name="Jiang X."/>
            <person name="Kearney S.M."/>
            <person name="Perrotta A.R."/>
            <person name="Berdy B."/>
            <person name="Zhao S."/>
            <person name="Lieberman T.D."/>
            <person name="Swanson P.K."/>
            <person name="Smith M."/>
            <person name="Roesemann S."/>
            <person name="Alexander J.E."/>
            <person name="Rich S.A."/>
            <person name="Livny J."/>
            <person name="Vlamakis H."/>
            <person name="Clish C."/>
            <person name="Bullock K."/>
            <person name="Deik A."/>
            <person name="Scott J."/>
            <person name="Pierce K.A."/>
            <person name="Xavier R.J."/>
            <person name="Alm E.J."/>
        </authorList>
    </citation>
    <scope>NUCLEOTIDE SEQUENCE [LARGE SCALE GENOMIC DNA]</scope>
    <source>
        <strain evidence="2 3">BIOML-A1</strain>
    </source>
</reference>
<feature type="transmembrane region" description="Helical" evidence="1">
    <location>
        <begin position="60"/>
        <end position="78"/>
    </location>
</feature>
<comment type="caution">
    <text evidence="2">The sequence shown here is derived from an EMBL/GenBank/DDBJ whole genome shotgun (WGS) entry which is preliminary data.</text>
</comment>
<name>A0A844KKT2_9FIRM</name>
<feature type="transmembrane region" description="Helical" evidence="1">
    <location>
        <begin position="130"/>
        <end position="153"/>
    </location>
</feature>
<dbReference type="Proteomes" id="UP000446657">
    <property type="component" value="Unassembled WGS sequence"/>
</dbReference>
<feature type="transmembrane region" description="Helical" evidence="1">
    <location>
        <begin position="185"/>
        <end position="202"/>
    </location>
</feature>
<keyword evidence="1" id="KW-0812">Transmembrane</keyword>
<gene>
    <name evidence="2" type="ORF">GMD30_05185</name>
</gene>
<evidence type="ECO:0000256" key="1">
    <source>
        <dbReference type="SAM" id="Phobius"/>
    </source>
</evidence>
<dbReference type="RefSeq" id="WP_155175886.1">
    <property type="nucleotide sequence ID" value="NZ_JAJCJO010000030.1"/>
</dbReference>
<keyword evidence="1" id="KW-0472">Membrane</keyword>
<organism evidence="2 3">
    <name type="scientific">Roseburia faecis</name>
    <dbReference type="NCBI Taxonomy" id="301302"/>
    <lineage>
        <taxon>Bacteria</taxon>
        <taxon>Bacillati</taxon>
        <taxon>Bacillota</taxon>
        <taxon>Clostridia</taxon>
        <taxon>Lachnospirales</taxon>
        <taxon>Lachnospiraceae</taxon>
        <taxon>Roseburia</taxon>
    </lineage>
</organism>
<feature type="transmembrane region" description="Helical" evidence="1">
    <location>
        <begin position="208"/>
        <end position="233"/>
    </location>
</feature>
<dbReference type="AlphaFoldDB" id="A0A844KKT2"/>
<sequence length="253" mass="29514">MNLEKMMETYKRENSVTPREEKILETIQKSKEIVMEVQSENTMSYTEFLFSQFRLIRKRWWMLQAMLLVLVFLIMPSLKDTTYFMRMLGVASVFFIVMIIPEFWRNKESNSCQIEVTCLFSLRQIYSARIFLIGIVDIVMLTIFLTVACINMKMQFTDLLVQFLFPMVIAAGICFAMLNCSLLNEATSIVGCFLWGGIWWGITMNNAIYGNIVVPIWIMLFVFAICFLFCAVYKTIHGCNRFLEVSCYEITNG</sequence>
<proteinExistence type="predicted"/>
<evidence type="ECO:0000313" key="3">
    <source>
        <dbReference type="Proteomes" id="UP000446657"/>
    </source>
</evidence>
<protein>
    <recommendedName>
        <fullName evidence="4">ABC-2 family transporter protein</fullName>
    </recommendedName>
</protein>
<feature type="transmembrane region" description="Helical" evidence="1">
    <location>
        <begin position="159"/>
        <end position="178"/>
    </location>
</feature>